<feature type="chain" id="PRO_5008915980" evidence="10">
    <location>
        <begin position="23"/>
        <end position="500"/>
    </location>
</feature>
<protein>
    <submittedName>
        <fullName evidence="11">Urea ABC transporter permease</fullName>
    </submittedName>
</protein>
<evidence type="ECO:0000313" key="12">
    <source>
        <dbReference type="Proteomes" id="UP000245431"/>
    </source>
</evidence>
<dbReference type="GO" id="GO:0006865">
    <property type="term" value="P:amino acid transport"/>
    <property type="evidence" value="ECO:0007669"/>
    <property type="project" value="UniProtKB-KW"/>
</dbReference>
<dbReference type="Pfam" id="PF02653">
    <property type="entry name" value="BPD_transp_2"/>
    <property type="match status" value="1"/>
</dbReference>
<keyword evidence="2" id="KW-0813">Transport</keyword>
<evidence type="ECO:0000256" key="2">
    <source>
        <dbReference type="ARBA" id="ARBA00022448"/>
    </source>
</evidence>
<dbReference type="SUPFAM" id="SSF48371">
    <property type="entry name" value="ARM repeat"/>
    <property type="match status" value="1"/>
</dbReference>
<dbReference type="Gene3D" id="1.25.10.10">
    <property type="entry name" value="Leucine-rich Repeat Variant"/>
    <property type="match status" value="1"/>
</dbReference>
<keyword evidence="6 9" id="KW-1133">Transmembrane helix</keyword>
<comment type="subcellular location">
    <subcellularLocation>
        <location evidence="1">Cell inner membrane</location>
        <topology evidence="1">Multi-pass membrane protein</topology>
    </subcellularLocation>
</comment>
<dbReference type="InterPro" id="IPR052157">
    <property type="entry name" value="BCAA_transport_permease"/>
</dbReference>
<evidence type="ECO:0000256" key="5">
    <source>
        <dbReference type="ARBA" id="ARBA00022970"/>
    </source>
</evidence>
<keyword evidence="5" id="KW-0029">Amino-acid transport</keyword>
<evidence type="ECO:0000256" key="6">
    <source>
        <dbReference type="ARBA" id="ARBA00022989"/>
    </source>
</evidence>
<feature type="transmembrane region" description="Helical" evidence="9">
    <location>
        <begin position="267"/>
        <end position="287"/>
    </location>
</feature>
<accession>A0A1D3JR51</accession>
<keyword evidence="3" id="KW-1003">Cell membrane</keyword>
<evidence type="ECO:0000256" key="9">
    <source>
        <dbReference type="SAM" id="Phobius"/>
    </source>
</evidence>
<name>A0A1D3JR51_PSEVE</name>
<dbReference type="NCBIfam" id="TIGR03409">
    <property type="entry name" value="urea_trans_UrtB"/>
    <property type="match status" value="1"/>
</dbReference>
<keyword evidence="7 9" id="KW-0472">Membrane</keyword>
<proteinExistence type="inferred from homology"/>
<feature type="transmembrane region" description="Helical" evidence="9">
    <location>
        <begin position="242"/>
        <end position="261"/>
    </location>
</feature>
<dbReference type="GO" id="GO:0022857">
    <property type="term" value="F:transmembrane transporter activity"/>
    <property type="evidence" value="ECO:0007669"/>
    <property type="project" value="InterPro"/>
</dbReference>
<feature type="signal peptide" evidence="10">
    <location>
        <begin position="1"/>
        <end position="22"/>
    </location>
</feature>
<feature type="transmembrane region" description="Helical" evidence="9">
    <location>
        <begin position="465"/>
        <end position="484"/>
    </location>
</feature>
<evidence type="ECO:0000256" key="3">
    <source>
        <dbReference type="ARBA" id="ARBA00022475"/>
    </source>
</evidence>
<dbReference type="InterPro" id="IPR017779">
    <property type="entry name" value="ABC_UrtB_bac"/>
</dbReference>
<dbReference type="Proteomes" id="UP000245431">
    <property type="component" value="Chromosome PVE_r1"/>
</dbReference>
<dbReference type="GO" id="GO:0005886">
    <property type="term" value="C:plasma membrane"/>
    <property type="evidence" value="ECO:0007669"/>
    <property type="project" value="UniProtKB-SubCell"/>
</dbReference>
<dbReference type="EMBL" id="LT599583">
    <property type="protein sequence ID" value="SBW78518.1"/>
    <property type="molecule type" value="Genomic_DNA"/>
</dbReference>
<evidence type="ECO:0000256" key="8">
    <source>
        <dbReference type="ARBA" id="ARBA00037998"/>
    </source>
</evidence>
<comment type="similarity">
    <text evidence="8">Belongs to the binding-protein-dependent transport system permease family. LivHM subfamily.</text>
</comment>
<feature type="transmembrane region" description="Helical" evidence="9">
    <location>
        <begin position="435"/>
        <end position="459"/>
    </location>
</feature>
<dbReference type="PANTHER" id="PTHR11795">
    <property type="entry name" value="BRANCHED-CHAIN AMINO ACID TRANSPORT SYSTEM PERMEASE PROTEIN LIVH"/>
    <property type="match status" value="1"/>
</dbReference>
<organism evidence="11 12">
    <name type="scientific">Pseudomonas veronii 1YdBTEX2</name>
    <dbReference type="NCBI Taxonomy" id="1295141"/>
    <lineage>
        <taxon>Bacteria</taxon>
        <taxon>Pseudomonadati</taxon>
        <taxon>Pseudomonadota</taxon>
        <taxon>Gammaproteobacteria</taxon>
        <taxon>Pseudomonadales</taxon>
        <taxon>Pseudomonadaceae</taxon>
        <taxon>Pseudomonas</taxon>
    </lineage>
</organism>
<evidence type="ECO:0000256" key="1">
    <source>
        <dbReference type="ARBA" id="ARBA00004429"/>
    </source>
</evidence>
<evidence type="ECO:0000256" key="7">
    <source>
        <dbReference type="ARBA" id="ARBA00023136"/>
    </source>
</evidence>
<feature type="transmembrane region" description="Helical" evidence="9">
    <location>
        <begin position="351"/>
        <end position="368"/>
    </location>
</feature>
<feature type="transmembrane region" description="Helical" evidence="9">
    <location>
        <begin position="214"/>
        <end position="235"/>
    </location>
</feature>
<dbReference type="InterPro" id="IPR011989">
    <property type="entry name" value="ARM-like"/>
</dbReference>
<dbReference type="CDD" id="cd06582">
    <property type="entry name" value="TM_PBP1_LivH_like"/>
    <property type="match status" value="1"/>
</dbReference>
<reference evidence="12" key="1">
    <citation type="submission" date="2016-07" db="EMBL/GenBank/DDBJ databases">
        <authorList>
            <person name="Florea S."/>
            <person name="Webb J.S."/>
            <person name="Jaromczyk J."/>
            <person name="Schardl C.L."/>
        </authorList>
    </citation>
    <scope>NUCLEOTIDE SEQUENCE [LARGE SCALE GENOMIC DNA]</scope>
    <source>
        <strain evidence="12">1YdBTEX2</strain>
    </source>
</reference>
<sequence length="500" mass="53073">MPTALYRLILTALLLLPVGAHAGDAEDFLAANPTQQAKLLQDWAAQPDPARIELVDALQQGQLTVNGETKTVRLNNRLRGLIDNVQASLQLLAADPKVRLAAAQTLQKTAQPAQLKFLDQRVAAETVEEVHSALSLALANLQLVDSDPLVRLAAVRLLGSTGDPLARTRLETLLAPGVETDAAVHTAAETSLAQVKRKLMLGELLGQAFSGMSLGSILLLAALGLAITFGLLGVINMAHGEMLMLGAYSTYVVQLLMQRYVPHAIEFYPLIALPVAFFVTAAIGMALERTVIRHLYGRPLETLLATWGISLMLIQLVRLVFGAQNVEVANPAWLSGGIQVLPNLVLPYNRIVIIAFALCVVVLTWLLLNKTRLGLNVRAVTQNRNMAACCGVPTGRVDMLAFGLGSGIAGLGGVALSQIGNVGPDLGQSYIIDSFLVVVLGGVGQLAGSVMAAFGLGIANKILEPQIGAVLGKILILALIILFIQKRPQGLFALKGRVID</sequence>
<dbReference type="RefSeq" id="WP_017849695.1">
    <property type="nucleotide sequence ID" value="NZ_AOUH01000062.1"/>
</dbReference>
<keyword evidence="4 9" id="KW-0812">Transmembrane</keyword>
<evidence type="ECO:0000256" key="4">
    <source>
        <dbReference type="ARBA" id="ARBA00022692"/>
    </source>
</evidence>
<dbReference type="InterPro" id="IPR016024">
    <property type="entry name" value="ARM-type_fold"/>
</dbReference>
<dbReference type="InterPro" id="IPR001851">
    <property type="entry name" value="ABC_transp_permease"/>
</dbReference>
<feature type="transmembrane region" description="Helical" evidence="9">
    <location>
        <begin position="299"/>
        <end position="321"/>
    </location>
</feature>
<evidence type="ECO:0000313" key="11">
    <source>
        <dbReference type="EMBL" id="SBW78518.1"/>
    </source>
</evidence>
<dbReference type="AlphaFoldDB" id="A0A1D3JR51"/>
<gene>
    <name evidence="11" type="ORF">PVE_R1G0630</name>
</gene>
<keyword evidence="10" id="KW-0732">Signal</keyword>
<dbReference type="PANTHER" id="PTHR11795:SF447">
    <property type="entry name" value="ABC TRANSPORTER PERMEASE PROTEIN"/>
    <property type="match status" value="1"/>
</dbReference>
<evidence type="ECO:0000256" key="10">
    <source>
        <dbReference type="SAM" id="SignalP"/>
    </source>
</evidence>